<keyword evidence="5" id="KW-0493">Microtubule</keyword>
<evidence type="ECO:0000256" key="5">
    <source>
        <dbReference type="ARBA" id="ARBA00022701"/>
    </source>
</evidence>
<dbReference type="InterPro" id="IPR038774">
    <property type="entry name" value="CEP162-like"/>
</dbReference>
<protein>
    <recommendedName>
        <fullName evidence="3">Centrosomal protein of 162 kDa</fullName>
    </recommendedName>
</protein>
<evidence type="ECO:0000256" key="4">
    <source>
        <dbReference type="ARBA" id="ARBA00022490"/>
    </source>
</evidence>
<evidence type="ECO:0000256" key="6">
    <source>
        <dbReference type="ARBA" id="ARBA00022794"/>
    </source>
</evidence>
<dbReference type="EMBL" id="JAHUTI010040494">
    <property type="protein sequence ID" value="MED6245311.1"/>
    <property type="molecule type" value="Genomic_DNA"/>
</dbReference>
<comment type="similarity">
    <text evidence="2">Belongs to the CEP162 family.</text>
</comment>
<dbReference type="PANTHER" id="PTHR34031">
    <property type="entry name" value="CENTROSOMAL PROTEIN OF 162 KDA"/>
    <property type="match status" value="1"/>
</dbReference>
<keyword evidence="6" id="KW-0970">Cilium biogenesis/degradation</keyword>
<keyword evidence="8" id="KW-0206">Cytoskeleton</keyword>
<evidence type="ECO:0000256" key="8">
    <source>
        <dbReference type="ARBA" id="ARBA00023212"/>
    </source>
</evidence>
<reference evidence="11 12" key="1">
    <citation type="submission" date="2021-07" db="EMBL/GenBank/DDBJ databases">
        <authorList>
            <person name="Palmer J.M."/>
        </authorList>
    </citation>
    <scope>NUCLEOTIDE SEQUENCE [LARGE SCALE GENOMIC DNA]</scope>
    <source>
        <strain evidence="11 12">AT_MEX2019</strain>
        <tissue evidence="11">Muscle</tissue>
    </source>
</reference>
<feature type="region of interest" description="Disordered" evidence="10">
    <location>
        <begin position="1"/>
        <end position="73"/>
    </location>
</feature>
<keyword evidence="12" id="KW-1185">Reference proteome</keyword>
<proteinExistence type="inferred from homology"/>
<gene>
    <name evidence="11" type="ORF">ATANTOWER_001538</name>
</gene>
<evidence type="ECO:0000256" key="9">
    <source>
        <dbReference type="SAM" id="Coils"/>
    </source>
</evidence>
<comment type="subcellular location">
    <subcellularLocation>
        <location evidence="1">Cytoplasm</location>
        <location evidence="1">Cytoskeleton</location>
        <location evidence="1">Microtubule organizing center</location>
        <location evidence="1">Centrosome</location>
        <location evidence="1">Centriole</location>
    </subcellularLocation>
</comment>
<feature type="compositionally biased region" description="Basic and acidic residues" evidence="10">
    <location>
        <begin position="25"/>
        <end position="73"/>
    </location>
</feature>
<dbReference type="PANTHER" id="PTHR34031:SF1">
    <property type="entry name" value="CENTROSOMAL PROTEIN OF 162 KDA"/>
    <property type="match status" value="1"/>
</dbReference>
<evidence type="ECO:0000313" key="11">
    <source>
        <dbReference type="EMBL" id="MED6245311.1"/>
    </source>
</evidence>
<evidence type="ECO:0000256" key="1">
    <source>
        <dbReference type="ARBA" id="ARBA00004114"/>
    </source>
</evidence>
<evidence type="ECO:0000256" key="7">
    <source>
        <dbReference type="ARBA" id="ARBA00023054"/>
    </source>
</evidence>
<keyword evidence="4" id="KW-0963">Cytoplasm</keyword>
<sequence>MSSRGTPQGVRTARGRRGGQTKPPSARDRPPQNRPRVEKLKQQVGKRNSEQQRKARDRSADTKRMQDLQRQVKELEHILRSRNPNSLPALIYAAATAADEENAASSRTSLPSQINVLLERRIQRLESELESHDEEAKRTLRAMEQQFHRIKLRYEQQISELEQQLEQRQPTEAAAAGLNSWMSKCQILEEELQRVKDKDKCLQDQIESLQQQLKNKAQASPGRHQRQAEAAFGARIERLNQDLATKTRTIQELSRTVERLQKERRSMLSTSHQRSETRSAESKPRAGQSKPQCSASATETNLEGETFPAAQYEKTYQPTVFTGLPVLIFPLLH</sequence>
<feature type="compositionally biased region" description="Polar residues" evidence="10">
    <location>
        <begin position="289"/>
        <end position="301"/>
    </location>
</feature>
<evidence type="ECO:0000256" key="3">
    <source>
        <dbReference type="ARBA" id="ARBA00021406"/>
    </source>
</evidence>
<organism evidence="11 12">
    <name type="scientific">Ataeniobius toweri</name>
    <dbReference type="NCBI Taxonomy" id="208326"/>
    <lineage>
        <taxon>Eukaryota</taxon>
        <taxon>Metazoa</taxon>
        <taxon>Chordata</taxon>
        <taxon>Craniata</taxon>
        <taxon>Vertebrata</taxon>
        <taxon>Euteleostomi</taxon>
        <taxon>Actinopterygii</taxon>
        <taxon>Neopterygii</taxon>
        <taxon>Teleostei</taxon>
        <taxon>Neoteleostei</taxon>
        <taxon>Acanthomorphata</taxon>
        <taxon>Ovalentaria</taxon>
        <taxon>Atherinomorphae</taxon>
        <taxon>Cyprinodontiformes</taxon>
        <taxon>Goodeidae</taxon>
        <taxon>Ataeniobius</taxon>
    </lineage>
</organism>
<comment type="caution">
    <text evidence="11">The sequence shown here is derived from an EMBL/GenBank/DDBJ whole genome shotgun (WGS) entry which is preliminary data.</text>
</comment>
<name>A0ABU7B5N6_9TELE</name>
<accession>A0ABU7B5N6</accession>
<feature type="region of interest" description="Disordered" evidence="10">
    <location>
        <begin position="259"/>
        <end position="301"/>
    </location>
</feature>
<keyword evidence="7 9" id="KW-0175">Coiled coil</keyword>
<dbReference type="Proteomes" id="UP001345963">
    <property type="component" value="Unassembled WGS sequence"/>
</dbReference>
<evidence type="ECO:0000313" key="12">
    <source>
        <dbReference type="Proteomes" id="UP001345963"/>
    </source>
</evidence>
<evidence type="ECO:0000256" key="10">
    <source>
        <dbReference type="SAM" id="MobiDB-lite"/>
    </source>
</evidence>
<evidence type="ECO:0000256" key="2">
    <source>
        <dbReference type="ARBA" id="ARBA00009485"/>
    </source>
</evidence>
<feature type="coiled-coil region" evidence="9">
    <location>
        <begin position="115"/>
        <end position="146"/>
    </location>
</feature>
<feature type="compositionally biased region" description="Basic and acidic residues" evidence="10">
    <location>
        <begin position="273"/>
        <end position="284"/>
    </location>
</feature>